<evidence type="ECO:0000256" key="1">
    <source>
        <dbReference type="SAM" id="SignalP"/>
    </source>
</evidence>
<feature type="chain" id="PRO_5037793508" evidence="1">
    <location>
        <begin position="17"/>
        <end position="76"/>
    </location>
</feature>
<accession>A0A921ZNU4</accession>
<feature type="signal peptide" evidence="1">
    <location>
        <begin position="1"/>
        <end position="16"/>
    </location>
</feature>
<reference evidence="2" key="1">
    <citation type="journal article" date="2016" name="Insect Biochem. Mol. Biol.">
        <title>Multifaceted biological insights from a draft genome sequence of the tobacco hornworm moth, Manduca sexta.</title>
        <authorList>
            <person name="Kanost M.R."/>
            <person name="Arrese E.L."/>
            <person name="Cao X."/>
            <person name="Chen Y.R."/>
            <person name="Chellapilla S."/>
            <person name="Goldsmith M.R."/>
            <person name="Grosse-Wilde E."/>
            <person name="Heckel D.G."/>
            <person name="Herndon N."/>
            <person name="Jiang H."/>
            <person name="Papanicolaou A."/>
            <person name="Qu J."/>
            <person name="Soulages J.L."/>
            <person name="Vogel H."/>
            <person name="Walters J."/>
            <person name="Waterhouse R.M."/>
            <person name="Ahn S.J."/>
            <person name="Almeida F.C."/>
            <person name="An C."/>
            <person name="Aqrawi P."/>
            <person name="Bretschneider A."/>
            <person name="Bryant W.B."/>
            <person name="Bucks S."/>
            <person name="Chao H."/>
            <person name="Chevignon G."/>
            <person name="Christen J.M."/>
            <person name="Clarke D.F."/>
            <person name="Dittmer N.T."/>
            <person name="Ferguson L.C.F."/>
            <person name="Garavelou S."/>
            <person name="Gordon K.H.J."/>
            <person name="Gunaratna R.T."/>
            <person name="Han Y."/>
            <person name="Hauser F."/>
            <person name="He Y."/>
            <person name="Heidel-Fischer H."/>
            <person name="Hirsh A."/>
            <person name="Hu Y."/>
            <person name="Jiang H."/>
            <person name="Kalra D."/>
            <person name="Klinner C."/>
            <person name="Konig C."/>
            <person name="Kovar C."/>
            <person name="Kroll A.R."/>
            <person name="Kuwar S.S."/>
            <person name="Lee S.L."/>
            <person name="Lehman R."/>
            <person name="Li K."/>
            <person name="Li Z."/>
            <person name="Liang H."/>
            <person name="Lovelace S."/>
            <person name="Lu Z."/>
            <person name="Mansfield J.H."/>
            <person name="McCulloch K.J."/>
            <person name="Mathew T."/>
            <person name="Morton B."/>
            <person name="Muzny D.M."/>
            <person name="Neunemann D."/>
            <person name="Ongeri F."/>
            <person name="Pauchet Y."/>
            <person name="Pu L.L."/>
            <person name="Pyrousis I."/>
            <person name="Rao X.J."/>
            <person name="Redding A."/>
            <person name="Roesel C."/>
            <person name="Sanchez-Gracia A."/>
            <person name="Schaack S."/>
            <person name="Shukla A."/>
            <person name="Tetreau G."/>
            <person name="Wang Y."/>
            <person name="Xiong G.H."/>
            <person name="Traut W."/>
            <person name="Walsh T.K."/>
            <person name="Worley K.C."/>
            <person name="Wu D."/>
            <person name="Wu W."/>
            <person name="Wu Y.Q."/>
            <person name="Zhang X."/>
            <person name="Zou Z."/>
            <person name="Zucker H."/>
            <person name="Briscoe A.D."/>
            <person name="Burmester T."/>
            <person name="Clem R.J."/>
            <person name="Feyereisen R."/>
            <person name="Grimmelikhuijzen C.J.P."/>
            <person name="Hamodrakas S.J."/>
            <person name="Hansson B.S."/>
            <person name="Huguet E."/>
            <person name="Jermiin L.S."/>
            <person name="Lan Q."/>
            <person name="Lehman H.K."/>
            <person name="Lorenzen M."/>
            <person name="Merzendorfer H."/>
            <person name="Michalopoulos I."/>
            <person name="Morton D.B."/>
            <person name="Muthukrishnan S."/>
            <person name="Oakeshott J.G."/>
            <person name="Palmer W."/>
            <person name="Park Y."/>
            <person name="Passarelli A.L."/>
            <person name="Rozas J."/>
            <person name="Schwartz L.M."/>
            <person name="Smith W."/>
            <person name="Southgate A."/>
            <person name="Vilcinskas A."/>
            <person name="Vogt R."/>
            <person name="Wang P."/>
            <person name="Werren J."/>
            <person name="Yu X.Q."/>
            <person name="Zhou J.J."/>
            <person name="Brown S.J."/>
            <person name="Scherer S.E."/>
            <person name="Richards S."/>
            <person name="Blissard G.W."/>
        </authorList>
    </citation>
    <scope>NUCLEOTIDE SEQUENCE</scope>
</reference>
<reference evidence="2" key="2">
    <citation type="submission" date="2020-12" db="EMBL/GenBank/DDBJ databases">
        <authorList>
            <person name="Kanost M."/>
        </authorList>
    </citation>
    <scope>NUCLEOTIDE SEQUENCE</scope>
</reference>
<dbReference type="AlphaFoldDB" id="A0A921ZNU4"/>
<keyword evidence="3" id="KW-1185">Reference proteome</keyword>
<comment type="caution">
    <text evidence="2">The sequence shown here is derived from an EMBL/GenBank/DDBJ whole genome shotgun (WGS) entry which is preliminary data.</text>
</comment>
<protein>
    <submittedName>
        <fullName evidence="2">Uncharacterized protein</fullName>
    </submittedName>
</protein>
<name>A0A921ZNU4_MANSE</name>
<dbReference type="Proteomes" id="UP000791440">
    <property type="component" value="Unassembled WGS sequence"/>
</dbReference>
<sequence>MNALLISILLFGIARSSEIDNDRTPTEDSLKRGLSTKCAARETSACIAHELVTYVDRMLRTASVQLSDDLMIVDER</sequence>
<evidence type="ECO:0000313" key="3">
    <source>
        <dbReference type="Proteomes" id="UP000791440"/>
    </source>
</evidence>
<organism evidence="2 3">
    <name type="scientific">Manduca sexta</name>
    <name type="common">Tobacco hawkmoth</name>
    <name type="synonym">Tobacco hornworm</name>
    <dbReference type="NCBI Taxonomy" id="7130"/>
    <lineage>
        <taxon>Eukaryota</taxon>
        <taxon>Metazoa</taxon>
        <taxon>Ecdysozoa</taxon>
        <taxon>Arthropoda</taxon>
        <taxon>Hexapoda</taxon>
        <taxon>Insecta</taxon>
        <taxon>Pterygota</taxon>
        <taxon>Neoptera</taxon>
        <taxon>Endopterygota</taxon>
        <taxon>Lepidoptera</taxon>
        <taxon>Glossata</taxon>
        <taxon>Ditrysia</taxon>
        <taxon>Bombycoidea</taxon>
        <taxon>Sphingidae</taxon>
        <taxon>Sphinginae</taxon>
        <taxon>Sphingini</taxon>
        <taxon>Manduca</taxon>
    </lineage>
</organism>
<gene>
    <name evidence="2" type="ORF">O3G_MSEX012136</name>
</gene>
<dbReference type="EMBL" id="JH668689">
    <property type="protein sequence ID" value="KAG6460659.1"/>
    <property type="molecule type" value="Genomic_DNA"/>
</dbReference>
<evidence type="ECO:0000313" key="2">
    <source>
        <dbReference type="EMBL" id="KAG6460659.1"/>
    </source>
</evidence>
<keyword evidence="1" id="KW-0732">Signal</keyword>
<proteinExistence type="predicted"/>